<accession>A0AAE0N608</accession>
<evidence type="ECO:0000313" key="1">
    <source>
        <dbReference type="EMBL" id="KAK3372117.1"/>
    </source>
</evidence>
<name>A0AAE0N608_9PEZI</name>
<evidence type="ECO:0000313" key="2">
    <source>
        <dbReference type="Proteomes" id="UP001285441"/>
    </source>
</evidence>
<dbReference type="Proteomes" id="UP001285441">
    <property type="component" value="Unassembled WGS sequence"/>
</dbReference>
<dbReference type="AlphaFoldDB" id="A0AAE0N608"/>
<gene>
    <name evidence="1" type="ORF">B0H63DRAFT_550555</name>
</gene>
<sequence length="82" mass="9293">MPQPRVARGLPISAPSKYVVLALHCPFVCRPTPLAPMKTPVFHAIESLWRDGGVQSYLKRCREYQLADSSRYYFDNIARIAA</sequence>
<keyword evidence="2" id="KW-1185">Reference proteome</keyword>
<reference evidence="1" key="2">
    <citation type="submission" date="2023-06" db="EMBL/GenBank/DDBJ databases">
        <authorList>
            <consortium name="Lawrence Berkeley National Laboratory"/>
            <person name="Haridas S."/>
            <person name="Hensen N."/>
            <person name="Bonometti L."/>
            <person name="Westerberg I."/>
            <person name="Brannstrom I.O."/>
            <person name="Guillou S."/>
            <person name="Cros-Aarteil S."/>
            <person name="Calhoun S."/>
            <person name="Kuo A."/>
            <person name="Mondo S."/>
            <person name="Pangilinan J."/>
            <person name="Riley R."/>
            <person name="LaButti K."/>
            <person name="Andreopoulos B."/>
            <person name="Lipzen A."/>
            <person name="Chen C."/>
            <person name="Yanf M."/>
            <person name="Daum C."/>
            <person name="Ng V."/>
            <person name="Clum A."/>
            <person name="Steindorff A."/>
            <person name="Ohm R."/>
            <person name="Martin F."/>
            <person name="Silar P."/>
            <person name="Natvig D."/>
            <person name="Lalanne C."/>
            <person name="Gautier V."/>
            <person name="Ament-velasquez S.L."/>
            <person name="Kruys A."/>
            <person name="Hutchinson M.I."/>
            <person name="Powell A.J."/>
            <person name="Barry K."/>
            <person name="Miller A.N."/>
            <person name="Grigoriev I.V."/>
            <person name="Debuchy R."/>
            <person name="Gladieux P."/>
            <person name="Thoren M.H."/>
            <person name="Johannesson H."/>
        </authorList>
    </citation>
    <scope>NUCLEOTIDE SEQUENCE</scope>
    <source>
        <strain evidence="1">CBS 232.78</strain>
    </source>
</reference>
<dbReference type="EMBL" id="JAULSW010000008">
    <property type="protein sequence ID" value="KAK3372117.1"/>
    <property type="molecule type" value="Genomic_DNA"/>
</dbReference>
<comment type="caution">
    <text evidence="1">The sequence shown here is derived from an EMBL/GenBank/DDBJ whole genome shotgun (WGS) entry which is preliminary data.</text>
</comment>
<proteinExistence type="predicted"/>
<reference evidence="1" key="1">
    <citation type="journal article" date="2023" name="Mol. Phylogenet. Evol.">
        <title>Genome-scale phylogeny and comparative genomics of the fungal order Sordariales.</title>
        <authorList>
            <person name="Hensen N."/>
            <person name="Bonometti L."/>
            <person name="Westerberg I."/>
            <person name="Brannstrom I.O."/>
            <person name="Guillou S."/>
            <person name="Cros-Aarteil S."/>
            <person name="Calhoun S."/>
            <person name="Haridas S."/>
            <person name="Kuo A."/>
            <person name="Mondo S."/>
            <person name="Pangilinan J."/>
            <person name="Riley R."/>
            <person name="LaButti K."/>
            <person name="Andreopoulos B."/>
            <person name="Lipzen A."/>
            <person name="Chen C."/>
            <person name="Yan M."/>
            <person name="Daum C."/>
            <person name="Ng V."/>
            <person name="Clum A."/>
            <person name="Steindorff A."/>
            <person name="Ohm R.A."/>
            <person name="Martin F."/>
            <person name="Silar P."/>
            <person name="Natvig D.O."/>
            <person name="Lalanne C."/>
            <person name="Gautier V."/>
            <person name="Ament-Velasquez S.L."/>
            <person name="Kruys A."/>
            <person name="Hutchinson M.I."/>
            <person name="Powell A.J."/>
            <person name="Barry K."/>
            <person name="Miller A.N."/>
            <person name="Grigoriev I.V."/>
            <person name="Debuchy R."/>
            <person name="Gladieux P."/>
            <person name="Hiltunen Thoren M."/>
            <person name="Johannesson H."/>
        </authorList>
    </citation>
    <scope>NUCLEOTIDE SEQUENCE</scope>
    <source>
        <strain evidence="1">CBS 232.78</strain>
    </source>
</reference>
<dbReference type="GO" id="GO:0007165">
    <property type="term" value="P:signal transduction"/>
    <property type="evidence" value="ECO:0007669"/>
    <property type="project" value="InterPro"/>
</dbReference>
<dbReference type="InterPro" id="IPR011025">
    <property type="entry name" value="GproteinA_insert"/>
</dbReference>
<dbReference type="Gene3D" id="1.10.400.10">
    <property type="entry name" value="GI Alpha 1, domain 2-like"/>
    <property type="match status" value="1"/>
</dbReference>
<dbReference type="SUPFAM" id="SSF47895">
    <property type="entry name" value="Transducin (alpha subunit), insertion domain"/>
    <property type="match status" value="1"/>
</dbReference>
<protein>
    <submittedName>
        <fullName evidence="1">Uncharacterized protein</fullName>
    </submittedName>
</protein>
<organism evidence="1 2">
    <name type="scientific">Podospora didyma</name>
    <dbReference type="NCBI Taxonomy" id="330526"/>
    <lineage>
        <taxon>Eukaryota</taxon>
        <taxon>Fungi</taxon>
        <taxon>Dikarya</taxon>
        <taxon>Ascomycota</taxon>
        <taxon>Pezizomycotina</taxon>
        <taxon>Sordariomycetes</taxon>
        <taxon>Sordariomycetidae</taxon>
        <taxon>Sordariales</taxon>
        <taxon>Podosporaceae</taxon>
        <taxon>Podospora</taxon>
    </lineage>
</organism>